<reference evidence="1 2" key="1">
    <citation type="submission" date="2019-07" db="EMBL/GenBank/DDBJ databases">
        <title>Whole genome shotgun sequence of Aliivibrio fischeri NBRC 101058.</title>
        <authorList>
            <person name="Hosoyama A."/>
            <person name="Uohara A."/>
            <person name="Ohji S."/>
            <person name="Ichikawa N."/>
        </authorList>
    </citation>
    <scope>NUCLEOTIDE SEQUENCE [LARGE SCALE GENOMIC DNA]</scope>
    <source>
        <strain evidence="1 2">NBRC 101058</strain>
    </source>
</reference>
<gene>
    <name evidence="1" type="ORF">AFI02nite_39090</name>
</gene>
<evidence type="ECO:0000313" key="2">
    <source>
        <dbReference type="Proteomes" id="UP000321787"/>
    </source>
</evidence>
<proteinExistence type="predicted"/>
<dbReference type="AlphaFoldDB" id="A0A510UMH5"/>
<dbReference type="EMBL" id="BJTZ01000044">
    <property type="protein sequence ID" value="GEK15873.1"/>
    <property type="molecule type" value="Genomic_DNA"/>
</dbReference>
<organism evidence="1 2">
    <name type="scientific">Aliivibrio fischeri</name>
    <name type="common">Vibrio fischeri</name>
    <dbReference type="NCBI Taxonomy" id="668"/>
    <lineage>
        <taxon>Bacteria</taxon>
        <taxon>Pseudomonadati</taxon>
        <taxon>Pseudomonadota</taxon>
        <taxon>Gammaproteobacteria</taxon>
        <taxon>Vibrionales</taxon>
        <taxon>Vibrionaceae</taxon>
        <taxon>Aliivibrio</taxon>
    </lineage>
</organism>
<dbReference type="Proteomes" id="UP000321787">
    <property type="component" value="Unassembled WGS sequence"/>
</dbReference>
<sequence length="57" mass="6906">MKTFKRSRVDKAIQLAELPTYRALHWYRDINGNVIKVFAQIKPYQQLKRKRNAHDIH</sequence>
<evidence type="ECO:0000313" key="1">
    <source>
        <dbReference type="EMBL" id="GEK15873.1"/>
    </source>
</evidence>
<name>A0A510UMH5_ALIFS</name>
<accession>A0A510UMH5</accession>
<protein>
    <submittedName>
        <fullName evidence="1">Uncharacterized protein</fullName>
    </submittedName>
</protein>
<comment type="caution">
    <text evidence="1">The sequence shown here is derived from an EMBL/GenBank/DDBJ whole genome shotgun (WGS) entry which is preliminary data.</text>
</comment>
<dbReference type="RefSeq" id="WP_186809501.1">
    <property type="nucleotide sequence ID" value="NZ_BJTZ01000044.1"/>
</dbReference>